<name>A0A9X9MPL5_BLUGR</name>
<feature type="non-terminal residue" evidence="1">
    <location>
        <position position="1"/>
    </location>
</feature>
<accession>A0A9X9MPL5</accession>
<dbReference type="EMBL" id="LR026993">
    <property type="protein sequence ID" value="VDB95138.1"/>
    <property type="molecule type" value="Genomic_DNA"/>
</dbReference>
<sequence>VDVGGSLAVASRGLYATGVSTDLNERGWVLWRCVESDSKMRQANLQLGRHWHSRRWNLQTRRENLLLAEVTPSQLSFWITSTS</sequence>
<dbReference type="AlphaFoldDB" id="A0A9X9MPL5"/>
<reference evidence="1 2" key="1">
    <citation type="submission" date="2018-08" db="EMBL/GenBank/DDBJ databases">
        <authorList>
            <person name="Muller C M."/>
        </authorList>
    </citation>
    <scope>NUCLEOTIDE SEQUENCE [LARGE SCALE GENOMIC DNA]</scope>
</reference>
<proteinExistence type="predicted"/>
<protein>
    <submittedName>
        <fullName evidence="1">Bgt-1525</fullName>
    </submittedName>
</protein>
<evidence type="ECO:0000313" key="1">
    <source>
        <dbReference type="EMBL" id="VDB95138.1"/>
    </source>
</evidence>
<gene>
    <name evidence="1" type="ORF">BGT96224V316_LOCUS8173</name>
</gene>
<keyword evidence="2" id="KW-1185">Reference proteome</keyword>
<organism evidence="1 2">
    <name type="scientific">Blumeria graminis f. sp. tritici</name>
    <dbReference type="NCBI Taxonomy" id="62690"/>
    <lineage>
        <taxon>Eukaryota</taxon>
        <taxon>Fungi</taxon>
        <taxon>Dikarya</taxon>
        <taxon>Ascomycota</taxon>
        <taxon>Pezizomycotina</taxon>
        <taxon>Leotiomycetes</taxon>
        <taxon>Erysiphales</taxon>
        <taxon>Erysiphaceae</taxon>
        <taxon>Blumeria</taxon>
    </lineage>
</organism>
<dbReference type="Proteomes" id="UP000324639">
    <property type="component" value="Chromosome Bgt_-10"/>
</dbReference>
<evidence type="ECO:0000313" key="2">
    <source>
        <dbReference type="Proteomes" id="UP000324639"/>
    </source>
</evidence>